<organism evidence="5 6">
    <name type="scientific">Methylocystis echinoides</name>
    <dbReference type="NCBI Taxonomy" id="29468"/>
    <lineage>
        <taxon>Bacteria</taxon>
        <taxon>Pseudomonadati</taxon>
        <taxon>Pseudomonadota</taxon>
        <taxon>Alphaproteobacteria</taxon>
        <taxon>Hyphomicrobiales</taxon>
        <taxon>Methylocystaceae</taxon>
        <taxon>Methylocystis</taxon>
    </lineage>
</organism>
<keyword evidence="2 5" id="KW-0548">Nucleotidyltransferase</keyword>
<name>A0A9W6GSX1_9HYPH</name>
<dbReference type="PANTHER" id="PTHR43584">
    <property type="entry name" value="NUCLEOTIDYL TRANSFERASE"/>
    <property type="match status" value="1"/>
</dbReference>
<protein>
    <submittedName>
        <fullName evidence="5">Mannose-1-phosphate guanylyltransferase</fullName>
    </submittedName>
</protein>
<gene>
    <name evidence="5" type="primary">galF</name>
    <name evidence="5" type="ORF">LMG27198_14790</name>
</gene>
<feature type="domain" description="MobA-like NTP transferase" evidence="4">
    <location>
        <begin position="2"/>
        <end position="129"/>
    </location>
</feature>
<evidence type="ECO:0000256" key="3">
    <source>
        <dbReference type="ARBA" id="ARBA00022842"/>
    </source>
</evidence>
<proteinExistence type="predicted"/>
<dbReference type="GO" id="GO:0016779">
    <property type="term" value="F:nucleotidyltransferase activity"/>
    <property type="evidence" value="ECO:0007669"/>
    <property type="project" value="UniProtKB-KW"/>
</dbReference>
<dbReference type="InterPro" id="IPR025877">
    <property type="entry name" value="MobA-like_NTP_Trfase"/>
</dbReference>
<reference evidence="5" key="1">
    <citation type="journal article" date="2023" name="Int. J. Syst. Evol. Microbiol.">
        <title>Methylocystis iwaonis sp. nov., a type II methane-oxidizing bacterium from surface soil of a rice paddy field in Japan, and emended description of the genus Methylocystis (ex Whittenbury et al. 1970) Bowman et al. 1993.</title>
        <authorList>
            <person name="Kaise H."/>
            <person name="Sawadogo J.B."/>
            <person name="Alam M.S."/>
            <person name="Ueno C."/>
            <person name="Dianou D."/>
            <person name="Shinjo R."/>
            <person name="Asakawa S."/>
        </authorList>
    </citation>
    <scope>NUCLEOTIDE SEQUENCE</scope>
    <source>
        <strain evidence="5">LMG27198</strain>
    </source>
</reference>
<evidence type="ECO:0000256" key="2">
    <source>
        <dbReference type="ARBA" id="ARBA00022695"/>
    </source>
</evidence>
<keyword evidence="1" id="KW-0808">Transferase</keyword>
<comment type="caution">
    <text evidence="5">The sequence shown here is derived from an EMBL/GenBank/DDBJ whole genome shotgun (WGS) entry which is preliminary data.</text>
</comment>
<accession>A0A9W6GSX1</accession>
<dbReference type="RefSeq" id="WP_281805547.1">
    <property type="nucleotide sequence ID" value="NZ_BSEC01000001.1"/>
</dbReference>
<dbReference type="EMBL" id="BSEC01000001">
    <property type="protein sequence ID" value="GLI92487.1"/>
    <property type="molecule type" value="Genomic_DNA"/>
</dbReference>
<dbReference type="PANTHER" id="PTHR43584:SF8">
    <property type="entry name" value="N-ACETYLMURAMATE ALPHA-1-PHOSPHATE URIDYLYLTRANSFERASE"/>
    <property type="match status" value="1"/>
</dbReference>
<dbReference type="Proteomes" id="UP001144323">
    <property type="component" value="Unassembled WGS sequence"/>
</dbReference>
<evidence type="ECO:0000259" key="4">
    <source>
        <dbReference type="Pfam" id="PF12804"/>
    </source>
</evidence>
<evidence type="ECO:0000313" key="6">
    <source>
        <dbReference type="Proteomes" id="UP001144323"/>
    </source>
</evidence>
<sequence length="230" mass="24742">MVFAAGLGTRMRPVTATTPKPLVSVAGRTLLDRALDDFARAGVETAIVNVHHLADQIENHLQARRAPRIVISDERAKLLDQGGGIRKVLPLLGDDPFYISNTDAFWFDAPQSNLIALARAWDASSMDAALLLAPTQGSVGVDWDGDFDLTPEGRIIRRDGPKPYVYSGVGLIKPQLFAKETQDVFKLAPFLFEAAGKGRLYGVVAQGLWLHVGTVAAIEEAERAITAAGG</sequence>
<dbReference type="SUPFAM" id="SSF53448">
    <property type="entry name" value="Nucleotide-diphospho-sugar transferases"/>
    <property type="match status" value="1"/>
</dbReference>
<dbReference type="AlphaFoldDB" id="A0A9W6GSX1"/>
<dbReference type="Gene3D" id="3.90.550.10">
    <property type="entry name" value="Spore Coat Polysaccharide Biosynthesis Protein SpsA, Chain A"/>
    <property type="match status" value="1"/>
</dbReference>
<dbReference type="Pfam" id="PF12804">
    <property type="entry name" value="NTP_transf_3"/>
    <property type="match status" value="1"/>
</dbReference>
<evidence type="ECO:0000313" key="5">
    <source>
        <dbReference type="EMBL" id="GLI92487.1"/>
    </source>
</evidence>
<evidence type="ECO:0000256" key="1">
    <source>
        <dbReference type="ARBA" id="ARBA00022679"/>
    </source>
</evidence>
<dbReference type="CDD" id="cd06422">
    <property type="entry name" value="NTP_transferase_like_1"/>
    <property type="match status" value="1"/>
</dbReference>
<keyword evidence="3" id="KW-0460">Magnesium</keyword>
<dbReference type="InterPro" id="IPR029044">
    <property type="entry name" value="Nucleotide-diphossugar_trans"/>
</dbReference>
<dbReference type="InterPro" id="IPR050065">
    <property type="entry name" value="GlmU-like"/>
</dbReference>
<keyword evidence="6" id="KW-1185">Reference proteome</keyword>